<reference evidence="2" key="1">
    <citation type="journal article" date="2014" name="Nat. Commun.">
        <title>The emerging biofuel crop Camelina sativa retains a highly undifferentiated hexaploid genome structure.</title>
        <authorList>
            <person name="Kagale S."/>
            <person name="Koh C."/>
            <person name="Nixon J."/>
            <person name="Bollina V."/>
            <person name="Clarke W.E."/>
            <person name="Tuteja R."/>
            <person name="Spillane C."/>
            <person name="Robinson S.J."/>
            <person name="Links M.G."/>
            <person name="Clarke C."/>
            <person name="Higgins E.E."/>
            <person name="Huebert T."/>
            <person name="Sharpe A.G."/>
            <person name="Parkin I.A."/>
        </authorList>
    </citation>
    <scope>NUCLEOTIDE SEQUENCE [LARGE SCALE GENOMIC DNA]</scope>
    <source>
        <strain evidence="2">cv. DH55</strain>
    </source>
</reference>
<gene>
    <name evidence="3" type="primary">LOC104767691</name>
</gene>
<feature type="domain" description="Retrovirus-related Pol polyprotein from transposon TNT 1-94-like beta-barrel" evidence="1">
    <location>
        <begin position="234"/>
        <end position="316"/>
    </location>
</feature>
<dbReference type="GeneID" id="104767691"/>
<evidence type="ECO:0000259" key="1">
    <source>
        <dbReference type="Pfam" id="PF22936"/>
    </source>
</evidence>
<proteinExistence type="predicted"/>
<protein>
    <submittedName>
        <fullName evidence="3">Uncharacterized protein LOC104767691</fullName>
    </submittedName>
</protein>
<dbReference type="PANTHER" id="PTHR35317:SF23">
    <property type="entry name" value="OS04G0629600 PROTEIN"/>
    <property type="match status" value="1"/>
</dbReference>
<evidence type="ECO:0000313" key="2">
    <source>
        <dbReference type="Proteomes" id="UP000694864"/>
    </source>
</evidence>
<keyword evidence="2" id="KW-1185">Reference proteome</keyword>
<dbReference type="InterPro" id="IPR054722">
    <property type="entry name" value="PolX-like_BBD"/>
</dbReference>
<dbReference type="Proteomes" id="UP000694864">
    <property type="component" value="Chromosome 19"/>
</dbReference>
<dbReference type="Pfam" id="PF14223">
    <property type="entry name" value="Retrotran_gag_2"/>
    <property type="match status" value="1"/>
</dbReference>
<dbReference type="RefSeq" id="XP_010489983.1">
    <property type="nucleotide sequence ID" value="XM_010491681.2"/>
</dbReference>
<organism evidence="2 3">
    <name type="scientific">Camelina sativa</name>
    <name type="common">False flax</name>
    <name type="synonym">Myagrum sativum</name>
    <dbReference type="NCBI Taxonomy" id="90675"/>
    <lineage>
        <taxon>Eukaryota</taxon>
        <taxon>Viridiplantae</taxon>
        <taxon>Streptophyta</taxon>
        <taxon>Embryophyta</taxon>
        <taxon>Tracheophyta</taxon>
        <taxon>Spermatophyta</taxon>
        <taxon>Magnoliopsida</taxon>
        <taxon>eudicotyledons</taxon>
        <taxon>Gunneridae</taxon>
        <taxon>Pentapetalae</taxon>
        <taxon>rosids</taxon>
        <taxon>malvids</taxon>
        <taxon>Brassicales</taxon>
        <taxon>Brassicaceae</taxon>
        <taxon>Camelineae</taxon>
        <taxon>Camelina</taxon>
    </lineage>
</organism>
<sequence>MAATNKQQDDVSDDLNYGIWARITKTTLTEKGLWDVVENGGVPPDPSKNPELAATIQPEELLEWRDLALKDMKALQILQSTLTDSAFRKTLSASSAKEVWDLLEEAYNEQAKLRRLEKQFEQVTMDESEPIVSYLDRVVKIAEELRRLKIVKSDYQVITKVLGSLTESHEDIATLLEENVNLKKVTVKSLADFFNRCESEKRRCQSQSSRNNEVPLYKMLSLTVGTVTFDEDMWLLSNGTTNHMTPNLKFFTTLDRTHRGRVVLGDGSIIMAQGRGDVKVMTKQGKRKSKTIKNVLFVPDLDKNVLSVCQLGQLGYIMIIDGDKTALKGRRTGKVFGETFKGDGGFFQRYQVIEGNLTS</sequence>
<accession>A0ABM0XRR8</accession>
<dbReference type="PANTHER" id="PTHR35317">
    <property type="entry name" value="OS04G0629600 PROTEIN"/>
    <property type="match status" value="1"/>
</dbReference>
<name>A0ABM0XRR8_CAMSA</name>
<evidence type="ECO:0000313" key="3">
    <source>
        <dbReference type="RefSeq" id="XP_010489983.1"/>
    </source>
</evidence>
<dbReference type="Pfam" id="PF22936">
    <property type="entry name" value="Pol_BBD"/>
    <property type="match status" value="1"/>
</dbReference>
<reference evidence="3" key="2">
    <citation type="submission" date="2025-08" db="UniProtKB">
        <authorList>
            <consortium name="RefSeq"/>
        </authorList>
    </citation>
    <scope>IDENTIFICATION</scope>
    <source>
        <tissue evidence="3">Leaf</tissue>
    </source>
</reference>